<evidence type="ECO:0000256" key="4">
    <source>
        <dbReference type="ARBA" id="ARBA00022801"/>
    </source>
</evidence>
<reference evidence="9" key="1">
    <citation type="submission" date="2025-08" db="UniProtKB">
        <authorList>
            <consortium name="RefSeq"/>
        </authorList>
    </citation>
    <scope>IDENTIFICATION</scope>
    <source>
        <tissue evidence="9">Muscle</tissue>
    </source>
</reference>
<dbReference type="RefSeq" id="XP_013781202.1">
    <property type="nucleotide sequence ID" value="XM_013925748.2"/>
</dbReference>
<proteinExistence type="inferred from homology"/>
<dbReference type="CDD" id="cd16029">
    <property type="entry name" value="4-S"/>
    <property type="match status" value="1"/>
</dbReference>
<dbReference type="InterPro" id="IPR024607">
    <property type="entry name" value="Sulfatase_CS"/>
</dbReference>
<evidence type="ECO:0000313" key="8">
    <source>
        <dbReference type="Proteomes" id="UP000694941"/>
    </source>
</evidence>
<dbReference type="PANTHER" id="PTHR10342:SF273">
    <property type="entry name" value="RE14504P"/>
    <property type="match status" value="1"/>
</dbReference>
<dbReference type="PANTHER" id="PTHR10342">
    <property type="entry name" value="ARYLSULFATASE"/>
    <property type="match status" value="1"/>
</dbReference>
<dbReference type="Gene3D" id="3.40.720.10">
    <property type="entry name" value="Alkaline Phosphatase, subunit A"/>
    <property type="match status" value="1"/>
</dbReference>
<dbReference type="Pfam" id="PF00884">
    <property type="entry name" value="Sulfatase"/>
    <property type="match status" value="1"/>
</dbReference>
<evidence type="ECO:0000256" key="1">
    <source>
        <dbReference type="ARBA" id="ARBA00001913"/>
    </source>
</evidence>
<dbReference type="Gene3D" id="3.30.1120.10">
    <property type="match status" value="1"/>
</dbReference>
<dbReference type="InterPro" id="IPR017850">
    <property type="entry name" value="Alkaline_phosphatase_core_sf"/>
</dbReference>
<keyword evidence="6" id="KW-0325">Glycoprotein</keyword>
<protein>
    <submittedName>
        <fullName evidence="9">Arylsulfatase B-like isoform X1</fullName>
    </submittedName>
</protein>
<organism evidence="8 9">
    <name type="scientific">Limulus polyphemus</name>
    <name type="common">Atlantic horseshoe crab</name>
    <dbReference type="NCBI Taxonomy" id="6850"/>
    <lineage>
        <taxon>Eukaryota</taxon>
        <taxon>Metazoa</taxon>
        <taxon>Ecdysozoa</taxon>
        <taxon>Arthropoda</taxon>
        <taxon>Chelicerata</taxon>
        <taxon>Merostomata</taxon>
        <taxon>Xiphosura</taxon>
        <taxon>Limulidae</taxon>
        <taxon>Limulus</taxon>
    </lineage>
</organism>
<evidence type="ECO:0000259" key="7">
    <source>
        <dbReference type="Pfam" id="PF00884"/>
    </source>
</evidence>
<evidence type="ECO:0000256" key="6">
    <source>
        <dbReference type="ARBA" id="ARBA00023180"/>
    </source>
</evidence>
<dbReference type="InterPro" id="IPR000917">
    <property type="entry name" value="Sulfatase_N"/>
</dbReference>
<dbReference type="PROSITE" id="PS00149">
    <property type="entry name" value="SULFATASE_2"/>
    <property type="match status" value="1"/>
</dbReference>
<dbReference type="Proteomes" id="UP000694941">
    <property type="component" value="Unplaced"/>
</dbReference>
<evidence type="ECO:0000256" key="3">
    <source>
        <dbReference type="ARBA" id="ARBA00022723"/>
    </source>
</evidence>
<accession>A0ABM1BFX2</accession>
<comment type="similarity">
    <text evidence="2">Belongs to the sulfatase family.</text>
</comment>
<keyword evidence="5" id="KW-0106">Calcium</keyword>
<sequence>MYFNLKVTICVGFIISIFIHVHVAFSTRTSKKLPNIIIIVADDLGWNDISFHGSLQIPTPNIDALATNGIILNNYYVSPICTPSRGALMSGLYPIHTGLQHDVIYAGEPWGLPLELPILPTHLKKLGYSTQTVGKWHLGFFKKEYTPTYRGFDSHFGYWSGHEDYYDHTAVEGNDWGLDLRHNLSLVTDALGKYATELFTDHAVEIIQKHNKSRPLFLYLAHLAVHSANPYNPLEAPSKYIKRFPHIEDKNRRIFAGMVSALDDSVGRVIDSLRHQGMLQNSIIVFTTDNGGPAAGFNQNAASNWPLRGVKFTLWEGGIRGAAFIWSPLLRKKGIVSTQMMHICDWLPTLYYAAGGNPADLGPVDGYNMWKVLSNNSPSPRKEILHNIDPVFDVGALRVEDYKIIYGTGNSQDEWDGWYGPSGREPHSLISTKRYFKETLKKEKVLFDKSKMCKSKFHSPAEVICGPKPANASQNCQLHKAPCLFNIAEDPCEYRNLANQKPQVMKRLLQRLAEYKATAVPPRNKPKDPRSFPLFHGYSWTNWMDDKIA</sequence>
<keyword evidence="8" id="KW-1185">Reference proteome</keyword>
<keyword evidence="3" id="KW-0479">Metal-binding</keyword>
<dbReference type="GeneID" id="106465524"/>
<comment type="cofactor">
    <cofactor evidence="1">
        <name>Ca(2+)</name>
        <dbReference type="ChEBI" id="CHEBI:29108"/>
    </cofactor>
</comment>
<feature type="domain" description="Sulfatase N-terminal" evidence="7">
    <location>
        <begin position="34"/>
        <end position="355"/>
    </location>
</feature>
<dbReference type="SUPFAM" id="SSF53649">
    <property type="entry name" value="Alkaline phosphatase-like"/>
    <property type="match status" value="1"/>
</dbReference>
<keyword evidence="4" id="KW-0378">Hydrolase</keyword>
<name>A0ABM1BFX2_LIMPO</name>
<gene>
    <name evidence="9" type="primary">LOC106465524</name>
</gene>
<evidence type="ECO:0000256" key="2">
    <source>
        <dbReference type="ARBA" id="ARBA00008779"/>
    </source>
</evidence>
<evidence type="ECO:0000256" key="5">
    <source>
        <dbReference type="ARBA" id="ARBA00022837"/>
    </source>
</evidence>
<evidence type="ECO:0000313" key="9">
    <source>
        <dbReference type="RefSeq" id="XP_013781202.1"/>
    </source>
</evidence>
<dbReference type="InterPro" id="IPR047115">
    <property type="entry name" value="ARSB"/>
</dbReference>